<protein>
    <submittedName>
        <fullName evidence="2">Uncharacterized protein</fullName>
    </submittedName>
</protein>
<keyword evidence="1" id="KW-0812">Transmembrane</keyword>
<feature type="transmembrane region" description="Helical" evidence="1">
    <location>
        <begin position="6"/>
        <end position="24"/>
    </location>
</feature>
<keyword evidence="3" id="KW-1185">Reference proteome</keyword>
<dbReference type="AlphaFoldDB" id="A0A3Q8SC74"/>
<dbReference type="OrthoDB" id="2679368at2"/>
<organism evidence="2 3">
    <name type="scientific">Paenibacillus lentus</name>
    <dbReference type="NCBI Taxonomy" id="1338368"/>
    <lineage>
        <taxon>Bacteria</taxon>
        <taxon>Bacillati</taxon>
        <taxon>Bacillota</taxon>
        <taxon>Bacilli</taxon>
        <taxon>Bacillales</taxon>
        <taxon>Paenibacillaceae</taxon>
        <taxon>Paenibacillus</taxon>
    </lineage>
</organism>
<dbReference type="KEGG" id="plen:EIM92_15390"/>
<sequence length="98" mass="11258">MTLWLIVFILLILMSAVWIVIAVMRSRYSVSQKSNVIQFSKKRRSSIDSDIIAPGNQKCSKCNRAKELIFYSNDWGQVAGLCKDCRKEIGDQQELYPI</sequence>
<proteinExistence type="predicted"/>
<name>A0A3Q8SC74_9BACL</name>
<dbReference type="RefSeq" id="WP_125083394.1">
    <property type="nucleotide sequence ID" value="NZ_CP034248.1"/>
</dbReference>
<evidence type="ECO:0000313" key="2">
    <source>
        <dbReference type="EMBL" id="AZK47367.1"/>
    </source>
</evidence>
<reference evidence="2 3" key="1">
    <citation type="submission" date="2018-11" db="EMBL/GenBank/DDBJ databases">
        <title>Genome sequencing of Paenibacillus lentus DSM25539(T).</title>
        <authorList>
            <person name="Kook J.-K."/>
            <person name="Park S.-N."/>
            <person name="Lim Y.K."/>
        </authorList>
    </citation>
    <scope>NUCLEOTIDE SEQUENCE [LARGE SCALE GENOMIC DNA]</scope>
    <source>
        <strain evidence="2 3">DSM 25539</strain>
    </source>
</reference>
<accession>A0A3Q8SC74</accession>
<dbReference type="Proteomes" id="UP000273145">
    <property type="component" value="Chromosome"/>
</dbReference>
<evidence type="ECO:0000313" key="3">
    <source>
        <dbReference type="Proteomes" id="UP000273145"/>
    </source>
</evidence>
<keyword evidence="1" id="KW-1133">Transmembrane helix</keyword>
<gene>
    <name evidence="2" type="ORF">EIM92_15390</name>
</gene>
<evidence type="ECO:0000256" key="1">
    <source>
        <dbReference type="SAM" id="Phobius"/>
    </source>
</evidence>
<keyword evidence="1" id="KW-0472">Membrane</keyword>
<dbReference type="EMBL" id="CP034248">
    <property type="protein sequence ID" value="AZK47367.1"/>
    <property type="molecule type" value="Genomic_DNA"/>
</dbReference>